<dbReference type="Proteomes" id="UP001155901">
    <property type="component" value="Unassembled WGS sequence"/>
</dbReference>
<evidence type="ECO:0000313" key="1">
    <source>
        <dbReference type="EMBL" id="MBV6324623.1"/>
    </source>
</evidence>
<accession>A0AA41HIU3</accession>
<sequence>MSFPSVSDSTRRLLDAVRKLELTLQSVGLPRMLARLPVCWLCWHYCRMLDQKIVRIQRIAGKFEQWLPTIRAYSGDGTAKMELIDVDLSMRNDIEITKSTMWDLRSYCIDVGRMFDQLGYRSPGLRRRQALFLRTLEHSCVAAGTMQAALAEHDNTALALLRARQVQQLAGVGGEASAV</sequence>
<protein>
    <submittedName>
        <fullName evidence="1">Uncharacterized protein</fullName>
    </submittedName>
</protein>
<dbReference type="Proteomes" id="UP001162889">
    <property type="component" value="Unassembled WGS sequence"/>
</dbReference>
<evidence type="ECO:0000313" key="2">
    <source>
        <dbReference type="EMBL" id="MCP2009932.1"/>
    </source>
</evidence>
<reference evidence="1" key="1">
    <citation type="submission" date="2021-07" db="EMBL/GenBank/DDBJ databases">
        <title>Characterization of violacein-producing bacteria and related species.</title>
        <authorList>
            <person name="Wilson H.S."/>
            <person name="De Leon M.E."/>
        </authorList>
    </citation>
    <scope>NUCLEOTIDE SEQUENCE</scope>
    <source>
        <strain evidence="1">HSC-15S17</strain>
    </source>
</reference>
<proteinExistence type="predicted"/>
<evidence type="ECO:0000313" key="3">
    <source>
        <dbReference type="Proteomes" id="UP001155901"/>
    </source>
</evidence>
<name>A0AA41HIU3_9BURK</name>
<dbReference type="EMBL" id="JAHTGR010000019">
    <property type="protein sequence ID" value="MBV6324623.1"/>
    <property type="molecule type" value="Genomic_DNA"/>
</dbReference>
<dbReference type="AlphaFoldDB" id="A0AA41HIU3"/>
<dbReference type="RefSeq" id="WP_217945546.1">
    <property type="nucleotide sequence ID" value="NZ_JAHTGR010000019.1"/>
</dbReference>
<gene>
    <name evidence="1" type="ORF">KVP70_27210</name>
    <name evidence="2" type="ORF">L1274_003664</name>
</gene>
<keyword evidence="4" id="KW-1185">Reference proteome</keyword>
<evidence type="ECO:0000313" key="4">
    <source>
        <dbReference type="Proteomes" id="UP001162889"/>
    </source>
</evidence>
<organism evidence="1 3">
    <name type="scientific">Duganella violaceipulchra</name>
    <dbReference type="NCBI Taxonomy" id="2849652"/>
    <lineage>
        <taxon>Bacteria</taxon>
        <taxon>Pseudomonadati</taxon>
        <taxon>Pseudomonadota</taxon>
        <taxon>Betaproteobacteria</taxon>
        <taxon>Burkholderiales</taxon>
        <taxon>Oxalobacteraceae</taxon>
        <taxon>Telluria group</taxon>
        <taxon>Duganella</taxon>
    </lineage>
</organism>
<reference evidence="2" key="2">
    <citation type="submission" date="2022-03" db="EMBL/GenBank/DDBJ databases">
        <title>Genome Encyclopedia of Bacteria and Archaea VI: Functional Genomics of Type Strains.</title>
        <authorList>
            <person name="Whitman W."/>
        </authorList>
    </citation>
    <scope>NUCLEOTIDE SEQUENCE</scope>
    <source>
        <strain evidence="2">HSC-15S17</strain>
    </source>
</reference>
<dbReference type="EMBL" id="JALJZU010000007">
    <property type="protein sequence ID" value="MCP2009932.1"/>
    <property type="molecule type" value="Genomic_DNA"/>
</dbReference>
<comment type="caution">
    <text evidence="1">The sequence shown here is derived from an EMBL/GenBank/DDBJ whole genome shotgun (WGS) entry which is preliminary data.</text>
</comment>